<dbReference type="PROSITE" id="PS51459">
    <property type="entry name" value="FIDO"/>
    <property type="match status" value="1"/>
</dbReference>
<dbReference type="InterPro" id="IPR006440">
    <property type="entry name" value="Doc"/>
</dbReference>
<accession>A0A098E715</accession>
<dbReference type="PANTHER" id="PTHR39426:SF1">
    <property type="entry name" value="HOMOLOGY TO DEATH-ON-CURING PROTEIN OF PHAGE P1"/>
    <property type="match status" value="1"/>
</dbReference>
<dbReference type="Pfam" id="PF02661">
    <property type="entry name" value="Fic"/>
    <property type="match status" value="1"/>
</dbReference>
<dbReference type="GO" id="GO:0016301">
    <property type="term" value="F:kinase activity"/>
    <property type="evidence" value="ECO:0007669"/>
    <property type="project" value="InterPro"/>
</dbReference>
<dbReference type="PANTHER" id="PTHR39426">
    <property type="entry name" value="HOMOLOGY TO DEATH-ON-CURING PROTEIN OF PHAGE P1"/>
    <property type="match status" value="1"/>
</dbReference>
<dbReference type="AlphaFoldDB" id="A0A098E715"/>
<dbReference type="InterPro" id="IPR053737">
    <property type="entry name" value="Type_II_TA_Toxin"/>
</dbReference>
<dbReference type="EMBL" id="CCXY01000041">
    <property type="protein sequence ID" value="CEG11266.1"/>
    <property type="molecule type" value="Genomic_DNA"/>
</dbReference>
<evidence type="ECO:0000259" key="1">
    <source>
        <dbReference type="PROSITE" id="PS51459"/>
    </source>
</evidence>
<dbReference type="NCBIfam" id="TIGR01550">
    <property type="entry name" value="DOC_P1"/>
    <property type="match status" value="1"/>
</dbReference>
<gene>
    <name evidence="2" type="ORF">MSIBF_A1350012</name>
</gene>
<protein>
    <submittedName>
        <fullName evidence="2">Putative Death-on-curing family protein</fullName>
    </submittedName>
</protein>
<sequence>MKIIIPSVEEIIEINKRLGNSVMNKGQLEFLITKIESKCEAKKYKEMIANIAAIFWMDIIQFHPFVDGNKRTATETMLLFLKKNNCVLEVPLAGKVYMSLKIANNEIKYNNIVKWLHRKVIRKK</sequence>
<feature type="domain" description="Fido" evidence="1">
    <location>
        <begin position="1"/>
        <end position="118"/>
    </location>
</feature>
<evidence type="ECO:0000313" key="2">
    <source>
        <dbReference type="EMBL" id="CEG11266.1"/>
    </source>
</evidence>
<proteinExistence type="predicted"/>
<dbReference type="SUPFAM" id="SSF140931">
    <property type="entry name" value="Fic-like"/>
    <property type="match status" value="1"/>
</dbReference>
<dbReference type="InterPro" id="IPR036597">
    <property type="entry name" value="Fido-like_dom_sf"/>
</dbReference>
<dbReference type="Gene3D" id="1.20.120.1870">
    <property type="entry name" value="Fic/DOC protein, Fido domain"/>
    <property type="match status" value="1"/>
</dbReference>
<reference evidence="2" key="1">
    <citation type="submission" date="2014-09" db="EMBL/GenBank/DDBJ databases">
        <authorList>
            <person name="Probst J Alexander"/>
        </authorList>
    </citation>
    <scope>NUCLEOTIDE SEQUENCE</scope>
</reference>
<organism evidence="2">
    <name type="scientific">groundwater metagenome</name>
    <dbReference type="NCBI Taxonomy" id="717931"/>
    <lineage>
        <taxon>unclassified sequences</taxon>
        <taxon>metagenomes</taxon>
        <taxon>ecological metagenomes</taxon>
    </lineage>
</organism>
<dbReference type="InterPro" id="IPR003812">
    <property type="entry name" value="Fido"/>
</dbReference>
<name>A0A098E715_9ZZZZ</name>